<dbReference type="InterPro" id="IPR051200">
    <property type="entry name" value="Host-pathogen_enzymatic-act"/>
</dbReference>
<dbReference type="SUPFAM" id="SSF50960">
    <property type="entry name" value="TolB, C-terminal domain"/>
    <property type="match status" value="1"/>
</dbReference>
<feature type="region of interest" description="Disordered" evidence="2">
    <location>
        <begin position="2832"/>
        <end position="2904"/>
    </location>
</feature>
<dbReference type="PANTHER" id="PTHR47197:SF3">
    <property type="entry name" value="DIHYDRO-HEME D1 DEHYDROGENASE"/>
    <property type="match status" value="1"/>
</dbReference>
<dbReference type="SMART" id="SM00135">
    <property type="entry name" value="LY"/>
    <property type="match status" value="4"/>
</dbReference>
<evidence type="ECO:0000313" key="4">
    <source>
        <dbReference type="Proteomes" id="UP000238322"/>
    </source>
</evidence>
<dbReference type="SUPFAM" id="SSF75011">
    <property type="entry name" value="3-carboxy-cis,cis-mucoante lactonizing enzyme"/>
    <property type="match status" value="1"/>
</dbReference>
<comment type="caution">
    <text evidence="3">The sequence shown here is derived from an EMBL/GenBank/DDBJ whole genome shotgun (WGS) entry which is preliminary data.</text>
</comment>
<dbReference type="SUPFAM" id="SSF82171">
    <property type="entry name" value="DPP6 N-terminal domain-like"/>
    <property type="match status" value="1"/>
</dbReference>
<dbReference type="InterPro" id="IPR011992">
    <property type="entry name" value="EF-hand-dom_pair"/>
</dbReference>
<dbReference type="EMBL" id="PUHY01000010">
    <property type="protein sequence ID" value="PQO34191.1"/>
    <property type="molecule type" value="Genomic_DNA"/>
</dbReference>
<dbReference type="PROSITE" id="PS00018">
    <property type="entry name" value="EF_HAND_1"/>
    <property type="match status" value="2"/>
</dbReference>
<gene>
    <name evidence="3" type="ORF">C5Y83_11680</name>
</gene>
<dbReference type="Proteomes" id="UP000238322">
    <property type="component" value="Unassembled WGS sequence"/>
</dbReference>
<proteinExistence type="predicted"/>
<dbReference type="GO" id="GO:0000272">
    <property type="term" value="P:polysaccharide catabolic process"/>
    <property type="evidence" value="ECO:0007669"/>
    <property type="project" value="InterPro"/>
</dbReference>
<dbReference type="SUPFAM" id="SSF47473">
    <property type="entry name" value="EF-hand"/>
    <property type="match status" value="1"/>
</dbReference>
<protein>
    <submittedName>
        <fullName evidence="3">Uncharacterized protein</fullName>
    </submittedName>
</protein>
<evidence type="ECO:0000256" key="1">
    <source>
        <dbReference type="ARBA" id="ARBA00022729"/>
    </source>
</evidence>
<keyword evidence="1" id="KW-0732">Signal</keyword>
<dbReference type="InterPro" id="IPR036439">
    <property type="entry name" value="Dockerin_dom_sf"/>
</dbReference>
<dbReference type="InterPro" id="IPR015943">
    <property type="entry name" value="WD40/YVTN_repeat-like_dom_sf"/>
</dbReference>
<evidence type="ECO:0000256" key="2">
    <source>
        <dbReference type="SAM" id="MobiDB-lite"/>
    </source>
</evidence>
<evidence type="ECO:0000313" key="3">
    <source>
        <dbReference type="EMBL" id="PQO34191.1"/>
    </source>
</evidence>
<accession>A0A2S8FPS4</accession>
<dbReference type="InterPro" id="IPR011042">
    <property type="entry name" value="6-blade_b-propeller_TolB-like"/>
</dbReference>
<dbReference type="Gene3D" id="1.10.1330.10">
    <property type="entry name" value="Dockerin domain"/>
    <property type="match status" value="1"/>
</dbReference>
<organism evidence="3 4">
    <name type="scientific">Blastopirellula marina</name>
    <dbReference type="NCBI Taxonomy" id="124"/>
    <lineage>
        <taxon>Bacteria</taxon>
        <taxon>Pseudomonadati</taxon>
        <taxon>Planctomycetota</taxon>
        <taxon>Planctomycetia</taxon>
        <taxon>Pirellulales</taxon>
        <taxon>Pirellulaceae</taxon>
        <taxon>Blastopirellula</taxon>
    </lineage>
</organism>
<dbReference type="PANTHER" id="PTHR47197">
    <property type="entry name" value="PROTEIN NIRF"/>
    <property type="match status" value="1"/>
</dbReference>
<dbReference type="InterPro" id="IPR000033">
    <property type="entry name" value="LDLR_classB_rpt"/>
</dbReference>
<sequence>MKSSDRLKLKSRRQRLARKSRGSVFASEHLEGRLMLSGDSGGIGAEALLTVDNNSPPVISADFPDVTVNAGSEPRVIDLSNLFSDPDTVSLGDTLTLSIESNSDDSLVTPVLTGDKLTLAFSETNTGTATIVLRAIDSLGVYVEHSLQVNVKQEASFVSANLNTQRNVVSVGSVRISPTPNVTLNEWETAIVEIWYTVGSDTPNVPFDFSATLSASATLYAEPTVGSSMGAGLTLDTTSTGETQRTVANFTSLNLSTYQVGQAVLVGTLKYASNQANNIGISLGDTAGYPSPQEDVGFELLESEFGSGEAMVSEPKVEGNIAVVTYDANDDGKVGLADFSFFVENFGYSSDPELTGSFKSSASRFDYDRDGKVGLSDFSWFVQNFGMSKQINALLRIPGLTEPDDTPPGTNISASVTINVPNAVDHVYDTRRDILYVTTSSGDLERWSYQSQTLLQRFEGIASTPSGLDVTEDGMFAYVGDTAVANGEGTIWKVNLNDGTKTALHYTLESLEQGVYDLAIASNGKLFFTTRFAGSGWNPLRSIDLATDEMTQHQNVRQNTGITRGADRSLLLFQEANISSGPLFTYDADTDTFAASRDTGRFVGNIPAAINPDGTAIAFDNSMLSETLATEHIGMSGLVGLTFNSTGELFFAIDADSDEIVVFDADDYLLLRRIAIDADVTSSTDVSITDQSNLLFVTTTTGIQQIALFGPHADASDTDAPHGEIDTLPYQGTPLPLLGIVTTFSEVVEGVTADDFILSHGDGNNLLTGNEPVISIDGGRTWVLFVNPQRTSETGAYWLSLHAAGSGITDQSGNLLASDIFQSWYRGSNTEESTWLGISDAVDQAWDASEGILYVTTAQGSLQRWDIASQTMLSSFDNIAVTPRGLDVTADGRYAYVGEGASGATGGIVWKVDLTDGSKTSLSFDYDGYLERGVFDLALSADGNLFFTTSFAGSGWTPLRKVDLDTGEITKLKDVRQNTSITRGADYSRLFFQESNISSGPIFTYDAGTSTFSSSFNTMTFVGSLPDAVSHDGSLIAFLGSVLDATNLDTTSTGIVNAGGYAFDPERNILYVADTAADAIIAYDPQSLNEIARFPIGKDISGTVEVSVTGSSGYAFVLTTAGVQEVPISIPEGDVLRPTAEILSVVPEVRASAVQSLTIQFSEPVAGVTLDDFKLTQNGGNDLLDGTVTLQSTDGGTTWVLGNLGNLNLAEGDYRLTLVAVGSGIEDLAGNTLLADATTTWTIDASALGNVLLPFQNVRAHVYDEVNGIEYILTSDGTIQRWDVTTQSLLASFEDIATSPFGFDITPDGQYAYVGEGYAGATGGTIWKVGLSDGTKTSLHYSYDGSLERGVFDLAVSSNGKLFFTTQFAGSGWNPLREVDLATGEMTKLRNVRQNTSITRGADYSRLFFQESNISSGPIFSYDANTSSFSAAVNTSRFVGSLPDAVSYDGSLIAFLGSVLDGSTLATITSGVSNAGGYVFDPARDILYVADTAADEIVAYDPTTLTIIDRFEIGEDISGTTLLSVTGSSGYIFLTTPTGVREVAISIPDGDVVRPTAEILSVIPQSRSNAVEQLTISFSEVVTGVTLDDFVLIKDGGSNLLNANVTLETSDGGKSWVLGNLSDLNLAEGNYEITLVAADSGIVDTSGNALLGDAAGTWKIDISLFGDILIPFSGVSEQVYDSTGGILYVLTSAGSIERWDVATQSFQTSFDAIVVNPSGFDISPDGQYAFVGEGNGGATGGTVWKVDLTDGTKTSFQYDYNGWPEQGVFDLAVGSNGMVYFTTRFAGSGYVPFRELNPDTGEMTKIRNLQQNTSVTRGADRSLLFFQEGNISSGPLWSFDVEAGSFTASTNTQRFVGGIPDAVSRDGSMVAILGSVLDSSDLSTISIGVPNAGGYAFDPDQDILYVVDTAADEVVAYDPVSLSILGRFAIDEDVTGSADITVTQSTGYVFVTTDSGIRQIAIKLTAGETIAPTPKIVEFVPNVQAGPIETLTIQFSEPVTGVTIDDFELTRDGSANLLDGTVTLQSPDGGKTWTLGNLGSLIQFEGNYQLSLAAQDSGIQDLLGNDLIQSVSSTWVVSTAVPTSITLPFENAKDHVYDANGEILYILTADGSIERWDVASQTLLSSIDHVAVDASGFDVTPDGQFAYVGEGFDGVSGGAIKKVNLSDGSITTLIYDAASTERGVVDLAISADGKAFFTTSYAGSGWIQLRSLDLATGEFTEVRSVRQNTGISRGPDYRVLFFQESNISSGPIFTYDSDTGTFPASLNTSAFIGALPAAINHDSSLIAFRDKIYNAADLSVVASGLSNVSGLAFDPNRDILFVVDSVADAIIAYDPRFLSEIDRFPIGVDVSGSLDLSLDDGVAFAYVTTSAGIRQIPISIPEGDVFRPVGTFADVVPSSRYDAVDAVTLTFTEAVQGVTPDDFRLSFNGGSNLLTGAESVVSSDGGVSWTLSGFASLNDSVGAYDLTLISTGSGITDLAGNALNSNTTATWDVILPESGGMLLPFTDAVDHVFDPVNSILYFTRSDGSLQRWDVASQTMLASFDEIAAHPRGLDITPDGQFAIIGEAVPGSSSGTLWKVNLSDGSKTSYEYTLAFHEQGVSDVAVTATGEVFFTTDFAGSGWTPLRKIDLTTGQFTQYRNVRQNTGITRSSDYRILFFQESNISSGPIFTYNSDTDTLTNAVNTNTSIGSRPAAISRDGTEIAFLSNIYDASNLNSKTSTGITSVAAYIFDPTQDVLFAVNAATDKIDAYDTATFDVIDSFVIGDDIASIVDISINAQGTTIFLTTSSGIRLIPVSLPSGTQSLLEGESTDFVATGKSGDAYLGYTQTSPAITSPDIGRTPTEGLKQSSLGLTAEENREDPFTDPDWQIWLASDDEEDSYAEEDNFAESVDDLFSDPEELLLSE</sequence>
<dbReference type="Gene3D" id="2.120.10.30">
    <property type="entry name" value="TolB, C-terminal domain"/>
    <property type="match status" value="1"/>
</dbReference>
<dbReference type="Gene3D" id="2.60.40.1220">
    <property type="match status" value="1"/>
</dbReference>
<reference evidence="3 4" key="1">
    <citation type="submission" date="2018-02" db="EMBL/GenBank/DDBJ databases">
        <title>Comparative genomes isolates from brazilian mangrove.</title>
        <authorList>
            <person name="Araujo J.E."/>
            <person name="Taketani R.G."/>
            <person name="Silva M.C.P."/>
            <person name="Loureco M.V."/>
            <person name="Andreote F.D."/>
        </authorList>
    </citation>
    <scope>NUCLEOTIDE SEQUENCE [LARGE SCALE GENOMIC DNA]</scope>
    <source>
        <strain evidence="3 4">Hex-1 MGV</strain>
    </source>
</reference>
<name>A0A2S8FPS4_9BACT</name>
<dbReference type="InterPro" id="IPR014755">
    <property type="entry name" value="Cu-Rt/internalin_Ig-like"/>
</dbReference>
<feature type="compositionally biased region" description="Acidic residues" evidence="2">
    <location>
        <begin position="2873"/>
        <end position="2904"/>
    </location>
</feature>
<dbReference type="SUPFAM" id="SSF63829">
    <property type="entry name" value="Calcium-dependent phosphotriesterase"/>
    <property type="match status" value="3"/>
</dbReference>
<dbReference type="Gene3D" id="2.130.10.10">
    <property type="entry name" value="YVTN repeat-like/Quinoprotein amine dehydrogenase"/>
    <property type="match status" value="5"/>
</dbReference>
<dbReference type="InterPro" id="IPR018247">
    <property type="entry name" value="EF_Hand_1_Ca_BS"/>
</dbReference>